<sequence length="327" mass="34205">MELGGHVVALVPVGLPLAEDGEAGVKLEVDEALVSGGVRSADVADVVVVVEALDVLGELDAEVADGVLALIGVEVGHVVDPRELAIDAGRLVEQVEVLVDRDGAPVGHENASLGLREEGQGVGEGEEELNLGEGNGLDVLVATECHVVSLNAVRLLAVEMDVGRLDLESELALLGGVDAHEVLGLVELHCLLLVNLYGLGVWLPPTFVVLVDCELVHVLTQVGGQLDPEKDEVVGLLLQLLVLEEALGQALNPLIIEVVEGLAPLHVNSGVESHEGPLKVLGNGVVVEGFVVGVLEFDVASEDVEVAASLHEVDRLEHTFINYLLCI</sequence>
<accession>A0A7S3CJY0</accession>
<dbReference type="EMBL" id="HBIA01004254">
    <property type="protein sequence ID" value="CAE0230448.1"/>
    <property type="molecule type" value="Transcribed_RNA"/>
</dbReference>
<dbReference type="AlphaFoldDB" id="A0A7S3CJY0"/>
<reference evidence="1" key="1">
    <citation type="submission" date="2021-01" db="EMBL/GenBank/DDBJ databases">
        <authorList>
            <person name="Corre E."/>
            <person name="Pelletier E."/>
            <person name="Niang G."/>
            <person name="Scheremetjew M."/>
            <person name="Finn R."/>
            <person name="Kale V."/>
            <person name="Holt S."/>
            <person name="Cochrane G."/>
            <person name="Meng A."/>
            <person name="Brown T."/>
            <person name="Cohen L."/>
        </authorList>
    </citation>
    <scope>NUCLEOTIDE SEQUENCE</scope>
    <source>
        <strain evidence="1">Ras09</strain>
    </source>
</reference>
<gene>
    <name evidence="1" type="ORF">SRAS04492_LOCUS2242</name>
</gene>
<evidence type="ECO:0000313" key="1">
    <source>
        <dbReference type="EMBL" id="CAE0230448.1"/>
    </source>
</evidence>
<protein>
    <submittedName>
        <fullName evidence="1">Uncharacterized protein</fullName>
    </submittedName>
</protein>
<proteinExistence type="predicted"/>
<name>A0A7S3CJY0_9SPIT</name>
<organism evidence="1">
    <name type="scientific">Strombidium rassoulzadegani</name>
    <dbReference type="NCBI Taxonomy" id="1082188"/>
    <lineage>
        <taxon>Eukaryota</taxon>
        <taxon>Sar</taxon>
        <taxon>Alveolata</taxon>
        <taxon>Ciliophora</taxon>
        <taxon>Intramacronucleata</taxon>
        <taxon>Spirotrichea</taxon>
        <taxon>Oligotrichia</taxon>
        <taxon>Strombidiidae</taxon>
        <taxon>Strombidium</taxon>
    </lineage>
</organism>